<evidence type="ECO:0000313" key="3">
    <source>
        <dbReference type="EMBL" id="GGD84800.1"/>
    </source>
</evidence>
<dbReference type="Pfam" id="PF13539">
    <property type="entry name" value="Peptidase_M15_4"/>
    <property type="match status" value="1"/>
</dbReference>
<evidence type="ECO:0000313" key="4">
    <source>
        <dbReference type="Proteomes" id="UP000612456"/>
    </source>
</evidence>
<dbReference type="GO" id="GO:0008233">
    <property type="term" value="F:peptidase activity"/>
    <property type="evidence" value="ECO:0007669"/>
    <property type="project" value="InterPro"/>
</dbReference>
<dbReference type="Gene3D" id="3.30.1380.10">
    <property type="match status" value="1"/>
</dbReference>
<proteinExistence type="predicted"/>
<accession>A0A916ZAU0</accession>
<protein>
    <recommendedName>
        <fullName evidence="2">Peptidase M15C domain-containing protein</fullName>
    </recommendedName>
</protein>
<dbReference type="InterPro" id="IPR052179">
    <property type="entry name" value="DD-CPase-like"/>
</dbReference>
<dbReference type="EMBL" id="BMHP01000003">
    <property type="protein sequence ID" value="GGD84800.1"/>
    <property type="molecule type" value="Genomic_DNA"/>
</dbReference>
<reference evidence="3" key="2">
    <citation type="submission" date="2020-09" db="EMBL/GenBank/DDBJ databases">
        <authorList>
            <person name="Sun Q."/>
            <person name="Zhou Y."/>
        </authorList>
    </citation>
    <scope>NUCLEOTIDE SEQUENCE</scope>
    <source>
        <strain evidence="3">CGMCC 1.15178</strain>
    </source>
</reference>
<sequence>MMQHNDLARNRQPANRRNTAVRAGRKPKRSRKMMWLLIVAIAVIVWKGPEVLERAMPPSAPDVTEMHPVVAAKQADLVAAAAKKGIVILITDGLRTHSEQDALYRQGRGDSGQVVTTVKGGGSYHNYGLAIDFALRTSDNDVIWDLEYDGNGNGKSDWMEVVAIAKKLGFTWGGDWEDFPDYPHLQMDFGYSIHQLKRGERPPLK</sequence>
<comment type="caution">
    <text evidence="3">The sequence shown here is derived from an EMBL/GenBank/DDBJ whole genome shotgun (WGS) entry which is preliminary data.</text>
</comment>
<dbReference type="AlphaFoldDB" id="A0A916ZAU0"/>
<dbReference type="InterPro" id="IPR009045">
    <property type="entry name" value="Zn_M74/Hedgehog-like"/>
</dbReference>
<dbReference type="SUPFAM" id="SSF55166">
    <property type="entry name" value="Hedgehog/DD-peptidase"/>
    <property type="match status" value="1"/>
</dbReference>
<feature type="region of interest" description="Disordered" evidence="1">
    <location>
        <begin position="1"/>
        <end position="26"/>
    </location>
</feature>
<feature type="domain" description="Peptidase M15C" evidence="2">
    <location>
        <begin position="121"/>
        <end position="187"/>
    </location>
</feature>
<dbReference type="PANTHER" id="PTHR34385">
    <property type="entry name" value="D-ALANYL-D-ALANINE CARBOXYPEPTIDASE"/>
    <property type="match status" value="1"/>
</dbReference>
<organism evidence="3 4">
    <name type="scientific">Paenibacillus nasutitermitis</name>
    <dbReference type="NCBI Taxonomy" id="1652958"/>
    <lineage>
        <taxon>Bacteria</taxon>
        <taxon>Bacillati</taxon>
        <taxon>Bacillota</taxon>
        <taxon>Bacilli</taxon>
        <taxon>Bacillales</taxon>
        <taxon>Paenibacillaceae</taxon>
        <taxon>Paenibacillus</taxon>
    </lineage>
</organism>
<dbReference type="Proteomes" id="UP000612456">
    <property type="component" value="Unassembled WGS sequence"/>
</dbReference>
<name>A0A916ZAU0_9BACL</name>
<gene>
    <name evidence="3" type="ORF">GCM10010911_48980</name>
</gene>
<dbReference type="PANTHER" id="PTHR34385:SF1">
    <property type="entry name" value="PEPTIDOGLYCAN L-ALANYL-D-GLUTAMATE ENDOPEPTIDASE CWLK"/>
    <property type="match status" value="1"/>
</dbReference>
<keyword evidence="4" id="KW-1185">Reference proteome</keyword>
<dbReference type="CDD" id="cd14845">
    <property type="entry name" value="L-Ala-D-Glu_peptidase_like"/>
    <property type="match status" value="1"/>
</dbReference>
<evidence type="ECO:0000259" key="2">
    <source>
        <dbReference type="Pfam" id="PF13539"/>
    </source>
</evidence>
<dbReference type="InterPro" id="IPR039561">
    <property type="entry name" value="Peptidase_M15C"/>
</dbReference>
<reference evidence="3" key="1">
    <citation type="journal article" date="2014" name="Int. J. Syst. Evol. Microbiol.">
        <title>Complete genome sequence of Corynebacterium casei LMG S-19264T (=DSM 44701T), isolated from a smear-ripened cheese.</title>
        <authorList>
            <consortium name="US DOE Joint Genome Institute (JGI-PGF)"/>
            <person name="Walter F."/>
            <person name="Albersmeier A."/>
            <person name="Kalinowski J."/>
            <person name="Ruckert C."/>
        </authorList>
    </citation>
    <scope>NUCLEOTIDE SEQUENCE</scope>
    <source>
        <strain evidence="3">CGMCC 1.15178</strain>
    </source>
</reference>
<evidence type="ECO:0000256" key="1">
    <source>
        <dbReference type="SAM" id="MobiDB-lite"/>
    </source>
</evidence>